<feature type="compositionally biased region" description="Basic and acidic residues" evidence="1">
    <location>
        <begin position="145"/>
        <end position="170"/>
    </location>
</feature>
<evidence type="ECO:0008006" key="4">
    <source>
        <dbReference type="Google" id="ProtNLM"/>
    </source>
</evidence>
<feature type="region of interest" description="Disordered" evidence="1">
    <location>
        <begin position="1"/>
        <end position="71"/>
    </location>
</feature>
<dbReference type="EMBL" id="SPHZ02000010">
    <property type="protein sequence ID" value="KAF0896898.1"/>
    <property type="molecule type" value="Genomic_DNA"/>
</dbReference>
<keyword evidence="3" id="KW-1185">Reference proteome</keyword>
<dbReference type="AlphaFoldDB" id="A0A6G1C8T2"/>
<evidence type="ECO:0000313" key="3">
    <source>
        <dbReference type="Proteomes" id="UP000479710"/>
    </source>
</evidence>
<feature type="compositionally biased region" description="Basic and acidic residues" evidence="1">
    <location>
        <begin position="61"/>
        <end position="70"/>
    </location>
</feature>
<gene>
    <name evidence="2" type="ORF">E2562_029586</name>
</gene>
<proteinExistence type="predicted"/>
<reference evidence="2 3" key="1">
    <citation type="submission" date="2019-11" db="EMBL/GenBank/DDBJ databases">
        <title>Whole genome sequence of Oryza granulata.</title>
        <authorList>
            <person name="Li W."/>
        </authorList>
    </citation>
    <scope>NUCLEOTIDE SEQUENCE [LARGE SCALE GENOMIC DNA]</scope>
    <source>
        <strain evidence="3">cv. Menghai</strain>
        <tissue evidence="2">Leaf</tissue>
    </source>
</reference>
<evidence type="ECO:0000313" key="2">
    <source>
        <dbReference type="EMBL" id="KAF0896898.1"/>
    </source>
</evidence>
<comment type="caution">
    <text evidence="2">The sequence shown here is derived from an EMBL/GenBank/DDBJ whole genome shotgun (WGS) entry which is preliminary data.</text>
</comment>
<accession>A0A6G1C8T2</accession>
<organism evidence="2 3">
    <name type="scientific">Oryza meyeriana var. granulata</name>
    <dbReference type="NCBI Taxonomy" id="110450"/>
    <lineage>
        <taxon>Eukaryota</taxon>
        <taxon>Viridiplantae</taxon>
        <taxon>Streptophyta</taxon>
        <taxon>Embryophyta</taxon>
        <taxon>Tracheophyta</taxon>
        <taxon>Spermatophyta</taxon>
        <taxon>Magnoliopsida</taxon>
        <taxon>Liliopsida</taxon>
        <taxon>Poales</taxon>
        <taxon>Poaceae</taxon>
        <taxon>BOP clade</taxon>
        <taxon>Oryzoideae</taxon>
        <taxon>Oryzeae</taxon>
        <taxon>Oryzinae</taxon>
        <taxon>Oryza</taxon>
        <taxon>Oryza meyeriana</taxon>
    </lineage>
</organism>
<feature type="region of interest" description="Disordered" evidence="1">
    <location>
        <begin position="134"/>
        <end position="170"/>
    </location>
</feature>
<evidence type="ECO:0000256" key="1">
    <source>
        <dbReference type="SAM" id="MobiDB-lite"/>
    </source>
</evidence>
<protein>
    <recommendedName>
        <fullName evidence="4">DUF834 domain-containing protein</fullName>
    </recommendedName>
</protein>
<name>A0A6G1C8T2_9ORYZ</name>
<sequence length="170" mass="18215">MAAPSTAAGVESVAMDDDATVGSDTKLFWPHPRRNAAGGSIAIQEGSTAAAVGHPRSTAGAERREGERGRHVSLGRRVAALCQASDGRGPSAIGYSSEGCRRLEWWRVETRQSRAGGWRAGGWRVAGWTGAATVPDLARRRGRQRSREGNREDGESDVRAREGDWGYEKG</sequence>
<dbReference type="Proteomes" id="UP000479710">
    <property type="component" value="Unassembled WGS sequence"/>
</dbReference>